<evidence type="ECO:0000313" key="7">
    <source>
        <dbReference type="Proteomes" id="UP000504634"/>
    </source>
</evidence>
<keyword evidence="7" id="KW-1185">Reference proteome</keyword>
<dbReference type="Gene3D" id="3.30.160.60">
    <property type="entry name" value="Classic Zinc Finger"/>
    <property type="match status" value="1"/>
</dbReference>
<evidence type="ECO:0000259" key="6">
    <source>
        <dbReference type="PROSITE" id="PS50157"/>
    </source>
</evidence>
<dbReference type="InterPro" id="IPR036236">
    <property type="entry name" value="Znf_C2H2_sf"/>
</dbReference>
<keyword evidence="1" id="KW-0479">Metal-binding</keyword>
<dbReference type="PANTHER" id="PTHR24403">
    <property type="entry name" value="ZINC FINGER PROTEIN"/>
    <property type="match status" value="1"/>
</dbReference>
<accession>A0A6J2T2M6</accession>
<dbReference type="PROSITE" id="PS00028">
    <property type="entry name" value="ZINC_FINGER_C2H2_1"/>
    <property type="match status" value="2"/>
</dbReference>
<name>A0A6J2T2M6_DROLE</name>
<dbReference type="PROSITE" id="PS50157">
    <property type="entry name" value="ZINC_FINGER_C2H2_2"/>
    <property type="match status" value="1"/>
</dbReference>
<organism evidence="7 8">
    <name type="scientific">Drosophila lebanonensis</name>
    <name type="common">Fruit fly</name>
    <name type="synonym">Scaptodrosophila lebanonensis</name>
    <dbReference type="NCBI Taxonomy" id="7225"/>
    <lineage>
        <taxon>Eukaryota</taxon>
        <taxon>Metazoa</taxon>
        <taxon>Ecdysozoa</taxon>
        <taxon>Arthropoda</taxon>
        <taxon>Hexapoda</taxon>
        <taxon>Insecta</taxon>
        <taxon>Pterygota</taxon>
        <taxon>Neoptera</taxon>
        <taxon>Endopterygota</taxon>
        <taxon>Diptera</taxon>
        <taxon>Brachycera</taxon>
        <taxon>Muscomorpha</taxon>
        <taxon>Ephydroidea</taxon>
        <taxon>Drosophilidae</taxon>
        <taxon>Scaptodrosophila</taxon>
    </lineage>
</organism>
<dbReference type="SMART" id="SM00355">
    <property type="entry name" value="ZnF_C2H2"/>
    <property type="match status" value="3"/>
</dbReference>
<feature type="domain" description="C2H2-type" evidence="6">
    <location>
        <begin position="365"/>
        <end position="387"/>
    </location>
</feature>
<evidence type="ECO:0000313" key="8">
    <source>
        <dbReference type="RefSeq" id="XP_030369485.1"/>
    </source>
</evidence>
<dbReference type="GO" id="GO:0045944">
    <property type="term" value="P:positive regulation of transcription by RNA polymerase II"/>
    <property type="evidence" value="ECO:0007669"/>
    <property type="project" value="TreeGrafter"/>
</dbReference>
<dbReference type="InterPro" id="IPR013087">
    <property type="entry name" value="Znf_C2H2_type"/>
</dbReference>
<evidence type="ECO:0000256" key="1">
    <source>
        <dbReference type="ARBA" id="ARBA00022723"/>
    </source>
</evidence>
<dbReference type="GO" id="GO:0008270">
    <property type="term" value="F:zinc ion binding"/>
    <property type="evidence" value="ECO:0007669"/>
    <property type="project" value="UniProtKB-KW"/>
</dbReference>
<evidence type="ECO:0000256" key="2">
    <source>
        <dbReference type="ARBA" id="ARBA00022737"/>
    </source>
</evidence>
<keyword evidence="3 5" id="KW-0863">Zinc-finger</keyword>
<proteinExistence type="predicted"/>
<keyword evidence="4" id="KW-0862">Zinc</keyword>
<dbReference type="RefSeq" id="XP_030369485.1">
    <property type="nucleotide sequence ID" value="XM_030513625.1"/>
</dbReference>
<dbReference type="Proteomes" id="UP000504634">
    <property type="component" value="Unplaced"/>
</dbReference>
<protein>
    <submittedName>
        <fullName evidence="8">Uncharacterized protein LOC115620406</fullName>
    </submittedName>
</protein>
<sequence>MDDSRQSIAPNEASTTMYLSFDADDTIASKFQSIAGDDDTVDITTNGIIEELDETLEGNERNIKKTVLKCVTASVEMENCSPLRPFDNSIFNKNNALSSTPSKNVTMPEGTMIKAVLGTPLVPDGYDKENTHPDEGTDFSTCWIDGTASTVKVNDGTTDEISIQEANKTGGTGITNATALELIKEVSKENVSLDVPLAATATNGPTNINAGECQVNDVTNEMSELIAKALKLSDPAKPMISLKPFAATSNKLRAVPSLPMARPRRSYLPISGGEARTYSFKQRMSVVVKTTLNSPARKLIASNSATMCRRSLLPGPKLSVGGSAGGNFRKSVFGTATEESKPTGPLTKKLTQKVGKPKYDVDTQYKCKTCGATFRVKSLYDMHVHMHDMVVNGPRVPKKSIIPSPLYPASAASTNQKHACKYCDKNFALERALHIHLMQNCEKIPPVEKRKLQYTELNHVKKAQLPKITGSAAICTLKSHQDSNCTEQKSATANKTHGSMLPPSVKKVAKSAAHAGVYRTPTKSVPCSVCKQSFKSILDYTNHCLTVHSKKVQMEQDKVDDAQSAA</sequence>
<evidence type="ECO:0000256" key="4">
    <source>
        <dbReference type="ARBA" id="ARBA00022833"/>
    </source>
</evidence>
<dbReference type="SUPFAM" id="SSF57667">
    <property type="entry name" value="beta-beta-alpha zinc fingers"/>
    <property type="match status" value="1"/>
</dbReference>
<gene>
    <name evidence="8" type="primary">LOC115620406</name>
</gene>
<evidence type="ECO:0000256" key="3">
    <source>
        <dbReference type="ARBA" id="ARBA00022771"/>
    </source>
</evidence>
<dbReference type="InterPro" id="IPR050688">
    <property type="entry name" value="Zinc_finger/UBP_domain"/>
</dbReference>
<keyword evidence="2" id="KW-0677">Repeat</keyword>
<dbReference type="AlphaFoldDB" id="A0A6J2T2M6"/>
<dbReference type="OrthoDB" id="8020061at2759"/>
<reference evidence="8" key="1">
    <citation type="submission" date="2025-08" db="UniProtKB">
        <authorList>
            <consortium name="RefSeq"/>
        </authorList>
    </citation>
    <scope>IDENTIFICATION</scope>
    <source>
        <strain evidence="8">11010-0011.00</strain>
        <tissue evidence="8">Whole body</tissue>
    </source>
</reference>
<dbReference type="GeneID" id="115620406"/>
<dbReference type="GO" id="GO:0005634">
    <property type="term" value="C:nucleus"/>
    <property type="evidence" value="ECO:0007669"/>
    <property type="project" value="TreeGrafter"/>
</dbReference>
<dbReference type="PANTHER" id="PTHR24403:SF67">
    <property type="entry name" value="FI01116P-RELATED"/>
    <property type="match status" value="1"/>
</dbReference>
<evidence type="ECO:0000256" key="5">
    <source>
        <dbReference type="PROSITE-ProRule" id="PRU00042"/>
    </source>
</evidence>